<dbReference type="InterPro" id="IPR046768">
    <property type="entry name" value="ExoX-like_C"/>
</dbReference>
<organism evidence="2 3">
    <name type="scientific">Flavobacterium frigoris (strain PS1)</name>
    <dbReference type="NCBI Taxonomy" id="1086011"/>
    <lineage>
        <taxon>Bacteria</taxon>
        <taxon>Pseudomonadati</taxon>
        <taxon>Bacteroidota</taxon>
        <taxon>Flavobacteriia</taxon>
        <taxon>Flavobacteriales</taxon>
        <taxon>Flavobacteriaceae</taxon>
        <taxon>Flavobacterium</taxon>
    </lineage>
</organism>
<dbReference type="EMBL" id="AHKF01000018">
    <property type="protein sequence ID" value="EIA08672.1"/>
    <property type="molecule type" value="Genomic_DNA"/>
</dbReference>
<comment type="caution">
    <text evidence="2">The sequence shown here is derived from an EMBL/GenBank/DDBJ whole genome shotgun (WGS) entry which is preliminary data.</text>
</comment>
<dbReference type="AlphaFoldDB" id="H7FSW3"/>
<keyword evidence="3" id="KW-1185">Reference proteome</keyword>
<dbReference type="RefSeq" id="WP_007138571.1">
    <property type="nucleotide sequence ID" value="NZ_AHKF01000018.1"/>
</dbReference>
<dbReference type="Proteomes" id="UP000005566">
    <property type="component" value="Unassembled WGS sequence"/>
</dbReference>
<protein>
    <recommendedName>
        <fullName evidence="1">Exodeoxyribonuclease X-like C-terminal domain-containing protein</fullName>
    </recommendedName>
</protein>
<evidence type="ECO:0000313" key="3">
    <source>
        <dbReference type="Proteomes" id="UP000005566"/>
    </source>
</evidence>
<gene>
    <name evidence="2" type="ORF">HJ01_02394</name>
</gene>
<dbReference type="OrthoDB" id="1360959at2"/>
<reference evidence="2 3" key="1">
    <citation type="journal article" date="2014" name="Acta Crystallogr. D">
        <title>Structure-based characterization and antifreeze properties of a hyperactive ice-binding protein from the Antarctic bacterium Flavobacterium frigoris PS1.</title>
        <authorList>
            <person name="Do H."/>
            <person name="Kim S.J."/>
            <person name="Kim H.J."/>
            <person name="Lee J.H."/>
        </authorList>
    </citation>
    <scope>NUCLEOTIDE SEQUENCE [LARGE SCALE GENOMIC DNA]</scope>
    <source>
        <strain evidence="2 3">PS1</strain>
    </source>
</reference>
<proteinExistence type="predicted"/>
<feature type="domain" description="Exodeoxyribonuclease X-like C-terminal" evidence="1">
    <location>
        <begin position="10"/>
        <end position="39"/>
    </location>
</feature>
<sequence length="114" mass="13752">MKYYNYDTVLTFGKHKGQTLIEAVEYDADYIDWCAINLDHFYVTPEVIKFIKKKFPYIAVGPEAIDYLQEKLQNWENQKKEKNYDLGEKDYNRSEYYNDSLDMDQQSSEFWDSL</sequence>
<dbReference type="STRING" id="1086011.HJ01_02394"/>
<dbReference type="Pfam" id="PF20600">
    <property type="entry name" value="ExoX-like_C"/>
    <property type="match status" value="1"/>
</dbReference>
<dbReference type="PATRIC" id="fig|1086011.3.peg.2343"/>
<accession>H7FSW3</accession>
<evidence type="ECO:0000313" key="2">
    <source>
        <dbReference type="EMBL" id="EIA08672.1"/>
    </source>
</evidence>
<name>H7FSW3_FLAFP</name>
<evidence type="ECO:0000259" key="1">
    <source>
        <dbReference type="Pfam" id="PF20600"/>
    </source>
</evidence>